<feature type="transmembrane region" description="Helical" evidence="9">
    <location>
        <begin position="273"/>
        <end position="292"/>
    </location>
</feature>
<dbReference type="FunFam" id="1.20.1070.10:FF:000003">
    <property type="entry name" value="Olfactory receptor"/>
    <property type="match status" value="1"/>
</dbReference>
<reference evidence="11" key="1">
    <citation type="thesis" date="2020" institute="ProQuest LLC" country="789 East Eisenhower Parkway, Ann Arbor, MI, USA">
        <title>Comparative Genomics and Chromosome Evolution.</title>
        <authorList>
            <person name="Mudd A.B."/>
        </authorList>
    </citation>
    <scope>NUCLEOTIDE SEQUENCE</scope>
    <source>
        <strain evidence="11">Female2</strain>
        <tissue evidence="11">Blood</tissue>
    </source>
</reference>
<keyword evidence="9" id="KW-0716">Sensory transduction</keyword>
<keyword evidence="6 8" id="KW-0675">Receptor</keyword>
<feature type="transmembrane region" description="Helical" evidence="9">
    <location>
        <begin position="60"/>
        <end position="78"/>
    </location>
</feature>
<keyword evidence="9" id="KW-0552">Olfaction</keyword>
<feature type="transmembrane region" description="Helical" evidence="9">
    <location>
        <begin position="197"/>
        <end position="216"/>
    </location>
</feature>
<keyword evidence="9" id="KW-1003">Cell membrane</keyword>
<dbReference type="SUPFAM" id="SSF81321">
    <property type="entry name" value="Family A G protein-coupled receptor-like"/>
    <property type="match status" value="1"/>
</dbReference>
<comment type="similarity">
    <text evidence="8">Belongs to the G-protein coupled receptor 1 family.</text>
</comment>
<organism evidence="11 12">
    <name type="scientific">Hymenochirus boettgeri</name>
    <name type="common">Congo dwarf clawed frog</name>
    <dbReference type="NCBI Taxonomy" id="247094"/>
    <lineage>
        <taxon>Eukaryota</taxon>
        <taxon>Metazoa</taxon>
        <taxon>Chordata</taxon>
        <taxon>Craniata</taxon>
        <taxon>Vertebrata</taxon>
        <taxon>Euteleostomi</taxon>
        <taxon>Amphibia</taxon>
        <taxon>Batrachia</taxon>
        <taxon>Anura</taxon>
        <taxon>Pipoidea</taxon>
        <taxon>Pipidae</taxon>
        <taxon>Pipinae</taxon>
        <taxon>Hymenochirus</taxon>
    </lineage>
</organism>
<keyword evidence="12" id="KW-1185">Reference proteome</keyword>
<comment type="subcellular location">
    <subcellularLocation>
        <location evidence="9">Cell membrane</location>
        <topology evidence="9">Multi-pass membrane protein</topology>
    </subcellularLocation>
    <subcellularLocation>
        <location evidence="1">Membrane</location>
        <topology evidence="1">Multi-pass membrane protein</topology>
    </subcellularLocation>
</comment>
<evidence type="ECO:0000256" key="5">
    <source>
        <dbReference type="ARBA" id="ARBA00023136"/>
    </source>
</evidence>
<name>A0A8T2JA69_9PIPI</name>
<keyword evidence="2 8" id="KW-0812">Transmembrane</keyword>
<keyword evidence="7 8" id="KW-0807">Transducer</keyword>
<dbReference type="Proteomes" id="UP000812440">
    <property type="component" value="Chromosome 3"/>
</dbReference>
<evidence type="ECO:0000256" key="7">
    <source>
        <dbReference type="ARBA" id="ARBA00023224"/>
    </source>
</evidence>
<dbReference type="GO" id="GO:0005886">
    <property type="term" value="C:plasma membrane"/>
    <property type="evidence" value="ECO:0007669"/>
    <property type="project" value="UniProtKB-SubCell"/>
</dbReference>
<feature type="domain" description="G-protein coupled receptors family 1 profile" evidence="10">
    <location>
        <begin position="41"/>
        <end position="290"/>
    </location>
</feature>
<evidence type="ECO:0000256" key="4">
    <source>
        <dbReference type="ARBA" id="ARBA00023040"/>
    </source>
</evidence>
<dbReference type="EMBL" id="JAACNH010000006">
    <property type="protein sequence ID" value="KAG8440368.1"/>
    <property type="molecule type" value="Genomic_DNA"/>
</dbReference>
<feature type="transmembrane region" description="Helical" evidence="9">
    <location>
        <begin position="98"/>
        <end position="120"/>
    </location>
</feature>
<dbReference type="Pfam" id="PF13853">
    <property type="entry name" value="7tm_4"/>
    <property type="match status" value="1"/>
</dbReference>
<feature type="transmembrane region" description="Helical" evidence="9">
    <location>
        <begin position="140"/>
        <end position="158"/>
    </location>
</feature>
<sequence length="308" mass="34815">MGERNKTLVTEFLLSGLVNSPSLNCVLFLLFLFIYWLTLLGNITMITLICNSSTLQNPMYYFLGHLSFTDACYSSIITPKFLINMLSDRKVITFNGCAAQLFFFCLFVGTECFLVTVMAYDRYVAICNPLLYVIIMRRVLQVKLVGVAYLGGVITSMIHTGCTFQSTFCNSNEVNHFFCDIPPLLKLSCTDTFMSELFTFLLSTILGTLSLLVILISYIKIISAILTMQSSDGRRKVFSTCSSHLLVVFLFFGTAIFVYARPISRYSIQKDKVISLFYTIIIPMLNPIIYSLRNTQVKSALLKMVSKK</sequence>
<evidence type="ECO:0000313" key="12">
    <source>
        <dbReference type="Proteomes" id="UP000812440"/>
    </source>
</evidence>
<dbReference type="PROSITE" id="PS00237">
    <property type="entry name" value="G_PROTEIN_RECEP_F1_1"/>
    <property type="match status" value="1"/>
</dbReference>
<dbReference type="PRINTS" id="PR00245">
    <property type="entry name" value="OLFACTORYR"/>
</dbReference>
<evidence type="ECO:0000259" key="10">
    <source>
        <dbReference type="PROSITE" id="PS50262"/>
    </source>
</evidence>
<evidence type="ECO:0000256" key="8">
    <source>
        <dbReference type="RuleBase" id="RU000688"/>
    </source>
</evidence>
<dbReference type="GO" id="GO:0004930">
    <property type="term" value="F:G protein-coupled receptor activity"/>
    <property type="evidence" value="ECO:0007669"/>
    <property type="project" value="UniProtKB-KW"/>
</dbReference>
<dbReference type="OrthoDB" id="9615015at2759"/>
<feature type="transmembrane region" description="Helical" evidence="9">
    <location>
        <begin position="237"/>
        <end position="261"/>
    </location>
</feature>
<feature type="transmembrane region" description="Helical" evidence="9">
    <location>
        <begin position="26"/>
        <end position="48"/>
    </location>
</feature>
<gene>
    <name evidence="11" type="ORF">GDO86_006210</name>
</gene>
<dbReference type="Gene3D" id="1.20.1070.10">
    <property type="entry name" value="Rhodopsin 7-helix transmembrane proteins"/>
    <property type="match status" value="1"/>
</dbReference>
<dbReference type="AlphaFoldDB" id="A0A8T2JA69"/>
<keyword evidence="5 9" id="KW-0472">Membrane</keyword>
<evidence type="ECO:0000256" key="9">
    <source>
        <dbReference type="RuleBase" id="RU363047"/>
    </source>
</evidence>
<dbReference type="InterPro" id="IPR000725">
    <property type="entry name" value="Olfact_rcpt"/>
</dbReference>
<evidence type="ECO:0000313" key="11">
    <source>
        <dbReference type="EMBL" id="KAG8440368.1"/>
    </source>
</evidence>
<dbReference type="InterPro" id="IPR000276">
    <property type="entry name" value="GPCR_Rhodpsn"/>
</dbReference>
<dbReference type="PRINTS" id="PR00237">
    <property type="entry name" value="GPCRRHODOPSN"/>
</dbReference>
<accession>A0A8T2JA69</accession>
<keyword evidence="4 8" id="KW-0297">G-protein coupled receptor</keyword>
<dbReference type="PANTHER" id="PTHR48018">
    <property type="entry name" value="OLFACTORY RECEPTOR"/>
    <property type="match status" value="1"/>
</dbReference>
<protein>
    <recommendedName>
        <fullName evidence="9">Olfactory receptor</fullName>
    </recommendedName>
</protein>
<comment type="caution">
    <text evidence="11">The sequence shown here is derived from an EMBL/GenBank/DDBJ whole genome shotgun (WGS) entry which is preliminary data.</text>
</comment>
<keyword evidence="3 9" id="KW-1133">Transmembrane helix</keyword>
<dbReference type="CDD" id="cd15230">
    <property type="entry name" value="7tmA_OR5-like"/>
    <property type="match status" value="1"/>
</dbReference>
<dbReference type="InterPro" id="IPR017452">
    <property type="entry name" value="GPCR_Rhodpsn_7TM"/>
</dbReference>
<evidence type="ECO:0000256" key="1">
    <source>
        <dbReference type="ARBA" id="ARBA00004141"/>
    </source>
</evidence>
<proteinExistence type="inferred from homology"/>
<evidence type="ECO:0000256" key="2">
    <source>
        <dbReference type="ARBA" id="ARBA00022692"/>
    </source>
</evidence>
<evidence type="ECO:0000256" key="6">
    <source>
        <dbReference type="ARBA" id="ARBA00023170"/>
    </source>
</evidence>
<dbReference type="GO" id="GO:0004984">
    <property type="term" value="F:olfactory receptor activity"/>
    <property type="evidence" value="ECO:0007669"/>
    <property type="project" value="InterPro"/>
</dbReference>
<evidence type="ECO:0000256" key="3">
    <source>
        <dbReference type="ARBA" id="ARBA00022989"/>
    </source>
</evidence>
<dbReference type="PROSITE" id="PS50262">
    <property type="entry name" value="G_PROTEIN_RECEP_F1_2"/>
    <property type="match status" value="1"/>
</dbReference>